<comment type="caution">
    <text evidence="4">The sequence shown here is derived from an EMBL/GenBank/DDBJ whole genome shotgun (WGS) entry which is preliminary data.</text>
</comment>
<keyword evidence="5" id="KW-1185">Reference proteome</keyword>
<evidence type="ECO:0000313" key="5">
    <source>
        <dbReference type="Proteomes" id="UP000324632"/>
    </source>
</evidence>
<evidence type="ECO:0000313" key="4">
    <source>
        <dbReference type="EMBL" id="KAA0711140.1"/>
    </source>
</evidence>
<evidence type="ECO:0000256" key="2">
    <source>
        <dbReference type="ARBA" id="ARBA00023306"/>
    </source>
</evidence>
<dbReference type="Proteomes" id="UP000324632">
    <property type="component" value="Chromosome 15"/>
</dbReference>
<evidence type="ECO:0000256" key="3">
    <source>
        <dbReference type="SAM" id="MobiDB-lite"/>
    </source>
</evidence>
<organism evidence="4 5">
    <name type="scientific">Triplophysa tibetana</name>
    <dbReference type="NCBI Taxonomy" id="1572043"/>
    <lineage>
        <taxon>Eukaryota</taxon>
        <taxon>Metazoa</taxon>
        <taxon>Chordata</taxon>
        <taxon>Craniata</taxon>
        <taxon>Vertebrata</taxon>
        <taxon>Euteleostomi</taxon>
        <taxon>Actinopterygii</taxon>
        <taxon>Neopterygii</taxon>
        <taxon>Teleostei</taxon>
        <taxon>Ostariophysi</taxon>
        <taxon>Cypriniformes</taxon>
        <taxon>Nemacheilidae</taxon>
        <taxon>Triplophysa</taxon>
    </lineage>
</organism>
<feature type="region of interest" description="Disordered" evidence="3">
    <location>
        <begin position="1"/>
        <end position="52"/>
    </location>
</feature>
<dbReference type="EMBL" id="SOYY01000015">
    <property type="protein sequence ID" value="KAA0711140.1"/>
    <property type="molecule type" value="Genomic_DNA"/>
</dbReference>
<accession>A0A5A9NN48</accession>
<dbReference type="InterPro" id="IPR052316">
    <property type="entry name" value="Speedy-Ringo_regulator"/>
</dbReference>
<dbReference type="AlphaFoldDB" id="A0A5A9NN48"/>
<comment type="similarity">
    <text evidence="1">Belongs to the Speedy/Ringo family.</text>
</comment>
<feature type="compositionally biased region" description="Polar residues" evidence="3">
    <location>
        <begin position="31"/>
        <end position="52"/>
    </location>
</feature>
<name>A0A5A9NN48_9TELE</name>
<keyword evidence="2" id="KW-0131">Cell cycle</keyword>
<dbReference type="OrthoDB" id="9442170at2759"/>
<dbReference type="PANTHER" id="PTHR31545">
    <property type="entry name" value="SEEDY PROTEIN A/C FAMILY MEMBER"/>
    <property type="match status" value="1"/>
</dbReference>
<dbReference type="Pfam" id="PF11357">
    <property type="entry name" value="Spy1"/>
    <property type="match status" value="1"/>
</dbReference>
<dbReference type="PANTHER" id="PTHR31545:SF4">
    <property type="entry name" value="SPEEDY PROTEIN A"/>
    <property type="match status" value="1"/>
</dbReference>
<proteinExistence type="inferred from homology"/>
<evidence type="ECO:0000256" key="1">
    <source>
        <dbReference type="ARBA" id="ARBA00010932"/>
    </source>
</evidence>
<reference evidence="4 5" key="1">
    <citation type="journal article" date="2019" name="Mol. Ecol. Resour.">
        <title>Chromosome-level genome assembly of Triplophysa tibetana, a fish adapted to the harsh high-altitude environment of the Tibetan Plateau.</title>
        <authorList>
            <person name="Yang X."/>
            <person name="Liu H."/>
            <person name="Ma Z."/>
            <person name="Zou Y."/>
            <person name="Zou M."/>
            <person name="Mao Y."/>
            <person name="Li X."/>
            <person name="Wang H."/>
            <person name="Chen T."/>
            <person name="Wang W."/>
            <person name="Yang R."/>
        </authorList>
    </citation>
    <scope>NUCLEOTIDE SEQUENCE [LARGE SCALE GENOMIC DNA]</scope>
    <source>
        <strain evidence="4">TTIB1903HZAU</strain>
        <tissue evidence="4">Muscle</tissue>
    </source>
</reference>
<dbReference type="GO" id="GO:0019901">
    <property type="term" value="F:protein kinase binding"/>
    <property type="evidence" value="ECO:0007669"/>
    <property type="project" value="InterPro"/>
</dbReference>
<protein>
    <submittedName>
        <fullName evidence="4">A GS4 Rapid inducer of G2/M progression in oocytes</fullName>
    </submittedName>
</protein>
<sequence>MIKLSRPWAESAPSGPANSLQIRRGPRRTKPNQACRNQADASQQQRRQTQGPTLLIQRREMAAFFRMFDDDLIQDFLWLDCCCKLSDKYLLAMAFVYFRRAHFSISEYNRMNFFVALYLANTMEEDEEEPKYEIFPWALGKSWRKHFPQFLKQKDQLWTRIEYRAAVSRRCCEEVMAIMPSHFIWQRERAEHHSGAQRQYRNRAKILIPRGPSASPEPCSLCAKTTAHPLPRPSSAGARSAYVTLETTPHKYQASSRPSKLIKAQHTCSLTNIAGNVNIERCRDRSMDWISEE</sequence>
<gene>
    <name evidence="4" type="ORF">E1301_Tti002752</name>
</gene>
<dbReference type="InterPro" id="IPR020984">
    <property type="entry name" value="Speedy"/>
</dbReference>